<dbReference type="Proteomes" id="UP000006319">
    <property type="component" value="Unassembled WGS sequence"/>
</dbReference>
<name>K6VJL7_PLACD</name>
<dbReference type="PhylomeDB" id="K6VJL7"/>
<feature type="region of interest" description="Disordered" evidence="1">
    <location>
        <begin position="13"/>
        <end position="80"/>
    </location>
</feature>
<dbReference type="OMA" id="TIADYHY"/>
<dbReference type="OrthoDB" id="389216at2759"/>
<organism evidence="2 3">
    <name type="scientific">Plasmodium cynomolgi (strain B)</name>
    <dbReference type="NCBI Taxonomy" id="1120755"/>
    <lineage>
        <taxon>Eukaryota</taxon>
        <taxon>Sar</taxon>
        <taxon>Alveolata</taxon>
        <taxon>Apicomplexa</taxon>
        <taxon>Aconoidasida</taxon>
        <taxon>Haemosporida</taxon>
        <taxon>Plasmodiidae</taxon>
        <taxon>Plasmodium</taxon>
        <taxon>Plasmodium (Plasmodium)</taxon>
    </lineage>
</organism>
<dbReference type="EMBL" id="DF157412">
    <property type="protein sequence ID" value="GAB69602.1"/>
    <property type="molecule type" value="Genomic_DNA"/>
</dbReference>
<evidence type="ECO:0000256" key="1">
    <source>
        <dbReference type="SAM" id="MobiDB-lite"/>
    </source>
</evidence>
<dbReference type="GeneID" id="14696144"/>
<protein>
    <submittedName>
        <fullName evidence="2">CYIR protein</fullName>
    </submittedName>
</protein>
<evidence type="ECO:0000313" key="3">
    <source>
        <dbReference type="Proteomes" id="UP000006319"/>
    </source>
</evidence>
<dbReference type="VEuPathDB" id="PlasmoDB:PCYB_003510"/>
<sequence length="198" mass="22480">MLLVLKLYMKKKNVVERKKPENASDARAKSVTKESGASQPGARTPAHAKSVEAKPKETVSEEESTKTEAAKEETVEEVTDEEVVIQKSSTLHHEKTLGPPPIERAEYGVHAMSYHTTEPASNAVPLTIADYHYPLGATHEELDSKFLSLHDWNQVYAKKRNKGEIFENNYYEEYEKELAMYDSKETFLDSETDQLYLN</sequence>
<accession>K6VJL7</accession>
<feature type="compositionally biased region" description="Basic and acidic residues" evidence="1">
    <location>
        <begin position="49"/>
        <end position="73"/>
    </location>
</feature>
<evidence type="ECO:0000313" key="2">
    <source>
        <dbReference type="EMBL" id="GAB69602.1"/>
    </source>
</evidence>
<gene>
    <name evidence="2" type="ORF">PCYB_003510</name>
</gene>
<proteinExistence type="predicted"/>
<keyword evidence="3" id="KW-1185">Reference proteome</keyword>
<dbReference type="RefSeq" id="XP_004227820.1">
    <property type="nucleotide sequence ID" value="XM_004227772.1"/>
</dbReference>
<dbReference type="AlphaFoldDB" id="K6VJL7"/>
<feature type="compositionally biased region" description="Basic and acidic residues" evidence="1">
    <location>
        <begin position="13"/>
        <end position="32"/>
    </location>
</feature>
<reference evidence="2 3" key="1">
    <citation type="journal article" date="2012" name="Nat. Genet.">
        <title>Plasmodium cynomolgi genome sequences provide insight into Plasmodium vivax and the monkey malaria clade.</title>
        <authorList>
            <person name="Tachibana S."/>
            <person name="Sullivan S.A."/>
            <person name="Kawai S."/>
            <person name="Nakamura S."/>
            <person name="Kim H.R."/>
            <person name="Goto N."/>
            <person name="Arisue N."/>
            <person name="Palacpac N.M.Q."/>
            <person name="Honma H."/>
            <person name="Yagi M."/>
            <person name="Tougan T."/>
            <person name="Katakai Y."/>
            <person name="Kaneko O."/>
            <person name="Mita T."/>
            <person name="Kita K."/>
            <person name="Yasutomi Y."/>
            <person name="Sutton P.L."/>
            <person name="Shakhbatyan R."/>
            <person name="Horii T."/>
            <person name="Yasunaga T."/>
            <person name="Barnwell J.W."/>
            <person name="Escalante A.A."/>
            <person name="Carlton J.M."/>
            <person name="Tanabe K."/>
        </authorList>
    </citation>
    <scope>NUCLEOTIDE SEQUENCE [LARGE SCALE GENOMIC DNA]</scope>
    <source>
        <strain evidence="2 3">B</strain>
    </source>
</reference>
<dbReference type="KEGG" id="pcy:PCYB_003510"/>